<organism evidence="1">
    <name type="scientific">virus sp. ctmTa7</name>
    <dbReference type="NCBI Taxonomy" id="2828255"/>
    <lineage>
        <taxon>Viruses</taxon>
    </lineage>
</organism>
<reference evidence="1" key="1">
    <citation type="journal article" date="2021" name="Proc. Natl. Acad. Sci. U.S.A.">
        <title>A Catalog of Tens of Thousands of Viruses from Human Metagenomes Reveals Hidden Associations with Chronic Diseases.</title>
        <authorList>
            <person name="Tisza M.J."/>
            <person name="Buck C.B."/>
        </authorList>
    </citation>
    <scope>NUCLEOTIDE SEQUENCE</scope>
    <source>
        <strain evidence="1">CtmTa7</strain>
    </source>
</reference>
<dbReference type="EMBL" id="BK059091">
    <property type="protein sequence ID" value="DAE28696.1"/>
    <property type="molecule type" value="Genomic_DNA"/>
</dbReference>
<sequence length="65" mass="7214">MLKIEIKTDGAAFCDPCDGNESEYWEAVELKRILEDICVKLEDGVTSGSCIDINGNKTGEWSLEM</sequence>
<protein>
    <submittedName>
        <fullName evidence="1">Uncharacterized protein</fullName>
    </submittedName>
</protein>
<proteinExistence type="predicted"/>
<name>A0A8S5RBE8_9VIRU</name>
<accession>A0A8S5RBE8</accession>
<evidence type="ECO:0000313" key="1">
    <source>
        <dbReference type="EMBL" id="DAE28696.1"/>
    </source>
</evidence>